<organism evidence="3 4">
    <name type="scientific">Falseniella ignava</name>
    <dbReference type="NCBI Taxonomy" id="137730"/>
    <lineage>
        <taxon>Bacteria</taxon>
        <taxon>Bacillati</taxon>
        <taxon>Bacillota</taxon>
        <taxon>Bacilli</taxon>
        <taxon>Lactobacillales</taxon>
        <taxon>Aerococcaceae</taxon>
        <taxon>Falseniella</taxon>
    </lineage>
</organism>
<sequence>MSRKLDLEELQFNQEQYFLTGDKVADIYHQLQTDMFLRTVRRLARRGTADLEREPYIWQLEKLNDMHMLNEHNIQLILKYSGVAEKALRNAIENEGFKVYKDTYEQLAEDMQMGGTVAEHYEVQKALKAYSDQTFREVNNMINTSLPTESRLMYEDVITQTVAEVVTGTKSAQQALSDTIYKWFDRGFYGFTDKAGRRWQADVYAKTVIKSTTYRVYREMRERPAEDLGIDTYYYSMKATAREACAPLQHQIVTKGVGFTAEDGTEVLSLADHGYGSPGGCLGINCGHMMTPFIIGANRKPDLPDYLKNITPEQAEENARMQQRQRAFERNIRKEKERLAVARELKDVDRIQKSQLKINSMESSLAKLIKGNEFLVRKQERERYYNNPESYNKAKQNMEKAIEKEYNKFNERLKQKLSKEQYRDLTSHDLKRINKVMSENIELGQRLRLKNNKQDQHIIGTEQYNIRNDGQSYFKNTTSKALHDFILSKIDMKSIFRHYQFIDIEKDDVDAVHVYMDGSDIEADQIKVHQSGKGIHGVPNKKR</sequence>
<dbReference type="RefSeq" id="WP_101954029.1">
    <property type="nucleotide sequence ID" value="NZ_PKHE01000005.1"/>
</dbReference>
<proteinExistence type="predicted"/>
<reference evidence="3 4" key="1">
    <citation type="submission" date="2017-12" db="EMBL/GenBank/DDBJ databases">
        <title>Phylogenetic diversity of female urinary microbiome.</title>
        <authorList>
            <person name="Thomas-White K."/>
            <person name="Wolfe A.J."/>
        </authorList>
    </citation>
    <scope>NUCLEOTIDE SEQUENCE [LARGE SCALE GENOMIC DNA]</scope>
    <source>
        <strain evidence="3 4">UMB0898</strain>
    </source>
</reference>
<evidence type="ECO:0000256" key="1">
    <source>
        <dbReference type="SAM" id="Coils"/>
    </source>
</evidence>
<dbReference type="InterPro" id="IPR029100">
    <property type="entry name" value="Ntox50"/>
</dbReference>
<evidence type="ECO:0000259" key="2">
    <source>
        <dbReference type="Pfam" id="PF15542"/>
    </source>
</evidence>
<dbReference type="GO" id="GO:0005198">
    <property type="term" value="F:structural molecule activity"/>
    <property type="evidence" value="ECO:0007669"/>
    <property type="project" value="InterPro"/>
</dbReference>
<evidence type="ECO:0000313" key="3">
    <source>
        <dbReference type="EMBL" id="PKY89709.1"/>
    </source>
</evidence>
<protein>
    <submittedName>
        <fullName evidence="3">Capsid protein</fullName>
    </submittedName>
</protein>
<feature type="coiled-coil region" evidence="1">
    <location>
        <begin position="318"/>
        <end position="345"/>
    </location>
</feature>
<dbReference type="Proteomes" id="UP000234384">
    <property type="component" value="Unassembled WGS sequence"/>
</dbReference>
<dbReference type="InterPro" id="IPR009319">
    <property type="entry name" value="Phage_A118_VSP1"/>
</dbReference>
<keyword evidence="1" id="KW-0175">Coiled coil</keyword>
<accession>A0A2I1K218</accession>
<feature type="domain" description="Bacterial toxin 50" evidence="2">
    <location>
        <begin position="450"/>
        <end position="539"/>
    </location>
</feature>
<dbReference type="Pfam" id="PF06152">
    <property type="entry name" value="Phage_min_cap2"/>
    <property type="match status" value="1"/>
</dbReference>
<dbReference type="AlphaFoldDB" id="A0A2I1K218"/>
<comment type="caution">
    <text evidence="3">The sequence shown here is derived from an EMBL/GenBank/DDBJ whole genome shotgun (WGS) entry which is preliminary data.</text>
</comment>
<dbReference type="OrthoDB" id="3197444at2"/>
<dbReference type="Pfam" id="PF15542">
    <property type="entry name" value="Ntox50"/>
    <property type="match status" value="1"/>
</dbReference>
<evidence type="ECO:0000313" key="4">
    <source>
        <dbReference type="Proteomes" id="UP000234384"/>
    </source>
</evidence>
<dbReference type="EMBL" id="PKHE01000005">
    <property type="protein sequence ID" value="PKY89709.1"/>
    <property type="molecule type" value="Genomic_DNA"/>
</dbReference>
<gene>
    <name evidence="3" type="ORF">CYJ57_03090</name>
</gene>
<name>A0A2I1K218_9LACT</name>